<dbReference type="RefSeq" id="WP_098659903.1">
    <property type="nucleotide sequence ID" value="NZ_NVDQ01000007.1"/>
</dbReference>
<evidence type="ECO:0000259" key="2">
    <source>
        <dbReference type="Pfam" id="PF10651"/>
    </source>
</evidence>
<dbReference type="Proteomes" id="UP000226257">
    <property type="component" value="Unassembled WGS sequence"/>
</dbReference>
<evidence type="ECO:0000313" key="4">
    <source>
        <dbReference type="Proteomes" id="UP000226257"/>
    </source>
</evidence>
<dbReference type="Gene3D" id="2.60.40.3350">
    <property type="match status" value="1"/>
</dbReference>
<organism evidence="3 4">
    <name type="scientific">Bacillus cereus</name>
    <dbReference type="NCBI Taxonomy" id="1396"/>
    <lineage>
        <taxon>Bacteria</taxon>
        <taxon>Bacillati</taxon>
        <taxon>Bacillota</taxon>
        <taxon>Bacilli</taxon>
        <taxon>Bacillales</taxon>
        <taxon>Bacillaceae</taxon>
        <taxon>Bacillus</taxon>
        <taxon>Bacillus cereus group</taxon>
    </lineage>
</organism>
<comment type="caution">
    <text evidence="3">The sequence shown here is derived from an EMBL/GenBank/DDBJ whole genome shotgun (WGS) entry which is preliminary data.</text>
</comment>
<protein>
    <recommendedName>
        <fullName evidence="2">BppU N-terminal domain-containing protein</fullName>
    </recommendedName>
</protein>
<gene>
    <name evidence="3" type="ORF">COK98_02770</name>
</gene>
<proteinExistence type="predicted"/>
<sequence>MVELHLDMQKQKYDQLNTIITGRVGDNESNVVDVYITKENEPYSLIDMNIFYECLKPDKTTIRDTYGVKMIDAKNGRFTYTFPTEVFSKSGNISLSFFAIEKDKEFRATTQNFSVVSLQNALDGNAPSSDYISDLEKLINQANELIEHIKELEQKAIDIVDEELQIIRDHVNEMLEEIETSVEAFKESIENKVKELELLVQGLDNKLIQLDKDIQAMIEAVKNGGALKLDGSNAMTGTINSTAQTPFQFRDAVGVWHRQTIDSGYWFQTRDPLIFSGISTFEGPGVNFKHKFLRLKNKDVLVDGAIEDYFGLWSLTEQSLQHNEKDILSIDEKTGDIKTSGNLVQPTDIDWMNLPSSGVEVVPDRPLKYKKVGGIVTIMGSIRNTKNVEIFATIPEKIRPPQDIAFPLVVVGSPASNPEFTIQKGGGMFVNSIPTGATCHLVASYLV</sequence>
<keyword evidence="1" id="KW-0175">Coiled coil</keyword>
<evidence type="ECO:0000313" key="3">
    <source>
        <dbReference type="EMBL" id="PFV11210.1"/>
    </source>
</evidence>
<feature type="coiled-coil region" evidence="1">
    <location>
        <begin position="132"/>
        <end position="213"/>
    </location>
</feature>
<dbReference type="EMBL" id="NVDQ01000007">
    <property type="protein sequence ID" value="PFV11210.1"/>
    <property type="molecule type" value="Genomic_DNA"/>
</dbReference>
<feature type="domain" description="BppU N-terminal" evidence="2">
    <location>
        <begin position="3"/>
        <end position="144"/>
    </location>
</feature>
<evidence type="ECO:0000256" key="1">
    <source>
        <dbReference type="SAM" id="Coils"/>
    </source>
</evidence>
<dbReference type="InterPro" id="IPR018913">
    <property type="entry name" value="BppU_N"/>
</dbReference>
<name>A0A9X7BG31_BACCE</name>
<accession>A0A9X7BG31</accession>
<reference evidence="3 4" key="1">
    <citation type="submission" date="2017-09" db="EMBL/GenBank/DDBJ databases">
        <title>Large-scale bioinformatics analysis of Bacillus genomes uncovers conserved roles of natural products in bacterial physiology.</title>
        <authorList>
            <consortium name="Agbiome Team Llc"/>
            <person name="Bleich R.M."/>
            <person name="Grubbs K.J."/>
            <person name="Santa Maria K.C."/>
            <person name="Allen S.E."/>
            <person name="Farag S."/>
            <person name="Shank E.A."/>
            <person name="Bowers A."/>
        </authorList>
    </citation>
    <scope>NUCLEOTIDE SEQUENCE [LARGE SCALE GENOMIC DNA]</scope>
    <source>
        <strain evidence="3 4">AFS060282</strain>
    </source>
</reference>
<dbReference type="Pfam" id="PF10651">
    <property type="entry name" value="BppU_N"/>
    <property type="match status" value="1"/>
</dbReference>
<dbReference type="AlphaFoldDB" id="A0A9X7BG31"/>